<dbReference type="Gene3D" id="2.60.120.40">
    <property type="match status" value="1"/>
</dbReference>
<dbReference type="Pfam" id="PF00386">
    <property type="entry name" value="C1q"/>
    <property type="match status" value="1"/>
</dbReference>
<reference evidence="6" key="3">
    <citation type="submission" date="2025-08" db="UniProtKB">
        <authorList>
            <consortium name="Ensembl"/>
        </authorList>
    </citation>
    <scope>IDENTIFICATION</scope>
</reference>
<accession>W5L363</accession>
<dbReference type="Proteomes" id="UP000018467">
    <property type="component" value="Unassembled WGS sequence"/>
</dbReference>
<dbReference type="PRINTS" id="PR00007">
    <property type="entry name" value="COMPLEMNTC1Q"/>
</dbReference>
<dbReference type="PANTHER" id="PTHR22923">
    <property type="entry name" value="CEREBELLIN-RELATED"/>
    <property type="match status" value="1"/>
</dbReference>
<dbReference type="STRING" id="7994.ENSAMXP00000014275"/>
<reference evidence="7" key="1">
    <citation type="submission" date="2013-03" db="EMBL/GenBank/DDBJ databases">
        <authorList>
            <person name="Jeffery W."/>
            <person name="Warren W."/>
            <person name="Wilson R.K."/>
        </authorList>
    </citation>
    <scope>NUCLEOTIDE SEQUENCE</scope>
    <source>
        <strain evidence="7">female</strain>
    </source>
</reference>
<sequence>RRMELIKVLLLLSGLCSLSTAQTQDPLIPTINVLKEILALKSEILHRIFATTVFLFSTGHPKIAFTAALDTAGINAHIGPFSTDTTLVFKHVETNIGEGFNPETGVFTAPVNGVYFFAFNCFAGARKAMSSALYKNEQHIVSVWDQPTTGDNEDNNFNAATLLLEPGDRVYIRLWKNSHISKLDKHSTFSGFLIYPLKSETSTPTLQHPPPAN</sequence>
<dbReference type="eggNOG" id="ENOG502S4BE">
    <property type="taxonomic scope" value="Eukaryota"/>
</dbReference>
<keyword evidence="2" id="KW-0964">Secreted</keyword>
<dbReference type="Bgee" id="ENSAMXG00000013876">
    <property type="expression patterns" value="Expressed in liver and 6 other cell types or tissues"/>
</dbReference>
<feature type="signal peptide" evidence="4">
    <location>
        <begin position="1"/>
        <end position="21"/>
    </location>
</feature>
<dbReference type="InterPro" id="IPR008983">
    <property type="entry name" value="Tumour_necrosis_fac-like_dom"/>
</dbReference>
<protein>
    <recommendedName>
        <fullName evidence="5">C1q domain-containing protein</fullName>
    </recommendedName>
</protein>
<evidence type="ECO:0000313" key="7">
    <source>
        <dbReference type="Proteomes" id="UP000018467"/>
    </source>
</evidence>
<dbReference type="GeneTree" id="ENSGT00940000163520"/>
<dbReference type="InParanoid" id="W5L363"/>
<feature type="chain" id="PRO_5017444519" description="C1q domain-containing protein" evidence="4">
    <location>
        <begin position="22"/>
        <end position="213"/>
    </location>
</feature>
<feature type="domain" description="C1q" evidence="5">
    <location>
        <begin position="58"/>
        <end position="200"/>
    </location>
</feature>
<name>W5L363_ASTMX</name>
<dbReference type="PROSITE" id="PS50871">
    <property type="entry name" value="C1Q"/>
    <property type="match status" value="1"/>
</dbReference>
<keyword evidence="3 4" id="KW-0732">Signal</keyword>
<organism evidence="6 7">
    <name type="scientific">Astyanax mexicanus</name>
    <name type="common">Blind cave fish</name>
    <name type="synonym">Astyanax fasciatus mexicanus</name>
    <dbReference type="NCBI Taxonomy" id="7994"/>
    <lineage>
        <taxon>Eukaryota</taxon>
        <taxon>Metazoa</taxon>
        <taxon>Chordata</taxon>
        <taxon>Craniata</taxon>
        <taxon>Vertebrata</taxon>
        <taxon>Euteleostomi</taxon>
        <taxon>Actinopterygii</taxon>
        <taxon>Neopterygii</taxon>
        <taxon>Teleostei</taxon>
        <taxon>Ostariophysi</taxon>
        <taxon>Characiformes</taxon>
        <taxon>Characoidei</taxon>
        <taxon>Acestrorhamphidae</taxon>
        <taxon>Acestrorhamphinae</taxon>
        <taxon>Astyanax</taxon>
    </lineage>
</organism>
<reference evidence="6" key="4">
    <citation type="submission" date="2025-09" db="UniProtKB">
        <authorList>
            <consortium name="Ensembl"/>
        </authorList>
    </citation>
    <scope>IDENTIFICATION</scope>
</reference>
<dbReference type="InterPro" id="IPR050822">
    <property type="entry name" value="Cerebellin_Synaptic_Org"/>
</dbReference>
<evidence type="ECO:0000256" key="1">
    <source>
        <dbReference type="ARBA" id="ARBA00004613"/>
    </source>
</evidence>
<dbReference type="HOGENOM" id="CLU_001074_8_1_1"/>
<evidence type="ECO:0000256" key="3">
    <source>
        <dbReference type="ARBA" id="ARBA00022729"/>
    </source>
</evidence>
<proteinExistence type="predicted"/>
<comment type="subcellular location">
    <subcellularLocation>
        <location evidence="1">Secreted</location>
    </subcellularLocation>
</comment>
<evidence type="ECO:0000259" key="5">
    <source>
        <dbReference type="PROSITE" id="PS50871"/>
    </source>
</evidence>
<evidence type="ECO:0000256" key="2">
    <source>
        <dbReference type="ARBA" id="ARBA00022525"/>
    </source>
</evidence>
<dbReference type="SMART" id="SM00110">
    <property type="entry name" value="C1Q"/>
    <property type="match status" value="1"/>
</dbReference>
<dbReference type="PANTHER" id="PTHR22923:SF102">
    <property type="entry name" value="CEREBELLIN 13-RELATED"/>
    <property type="match status" value="1"/>
</dbReference>
<dbReference type="Ensembl" id="ENSAMXT00000014275.2">
    <property type="protein sequence ID" value="ENSAMXP00000014275.2"/>
    <property type="gene ID" value="ENSAMXG00000013876.2"/>
</dbReference>
<reference evidence="7" key="2">
    <citation type="journal article" date="2014" name="Nat. Commun.">
        <title>The cavefish genome reveals candidate genes for eye loss.</title>
        <authorList>
            <person name="McGaugh S.E."/>
            <person name="Gross J.B."/>
            <person name="Aken B."/>
            <person name="Blin M."/>
            <person name="Borowsky R."/>
            <person name="Chalopin D."/>
            <person name="Hinaux H."/>
            <person name="Jeffery W.R."/>
            <person name="Keene A."/>
            <person name="Ma L."/>
            <person name="Minx P."/>
            <person name="Murphy D."/>
            <person name="O'Quin K.E."/>
            <person name="Retaux S."/>
            <person name="Rohner N."/>
            <person name="Searle S.M."/>
            <person name="Stahl B.A."/>
            <person name="Tabin C."/>
            <person name="Volff J.N."/>
            <person name="Yoshizawa M."/>
            <person name="Warren W.C."/>
        </authorList>
    </citation>
    <scope>NUCLEOTIDE SEQUENCE [LARGE SCALE GENOMIC DNA]</scope>
    <source>
        <strain evidence="7">female</strain>
    </source>
</reference>
<dbReference type="GO" id="GO:0005576">
    <property type="term" value="C:extracellular region"/>
    <property type="evidence" value="ECO:0007669"/>
    <property type="project" value="UniProtKB-SubCell"/>
</dbReference>
<evidence type="ECO:0000256" key="4">
    <source>
        <dbReference type="SAM" id="SignalP"/>
    </source>
</evidence>
<dbReference type="AlphaFoldDB" id="W5L363"/>
<dbReference type="SUPFAM" id="SSF49842">
    <property type="entry name" value="TNF-like"/>
    <property type="match status" value="1"/>
</dbReference>
<dbReference type="InterPro" id="IPR001073">
    <property type="entry name" value="C1q_dom"/>
</dbReference>
<evidence type="ECO:0000313" key="6">
    <source>
        <dbReference type="Ensembl" id="ENSAMXP00000014275.2"/>
    </source>
</evidence>
<keyword evidence="7" id="KW-1185">Reference proteome</keyword>